<comment type="subcellular location">
    <subcellularLocation>
        <location evidence="1 13">Mitochondrion membrane</location>
        <topology evidence="1 13">Single-pass membrane protein</topology>
    </subcellularLocation>
</comment>
<evidence type="ECO:0000256" key="1">
    <source>
        <dbReference type="ARBA" id="ARBA00004304"/>
    </source>
</evidence>
<keyword evidence="8" id="KW-0007">Acetylation</keyword>
<dbReference type="Pfam" id="PF00895">
    <property type="entry name" value="ATP-synt_8"/>
    <property type="match status" value="1"/>
</dbReference>
<dbReference type="GO" id="GO:0015078">
    <property type="term" value="F:proton transmembrane transporter activity"/>
    <property type="evidence" value="ECO:0007669"/>
    <property type="project" value="InterPro"/>
</dbReference>
<keyword evidence="12" id="KW-0066">ATP synthesis</keyword>
<keyword evidence="9 13" id="KW-0406">Ion transport</keyword>
<dbReference type="GO" id="GO:0045259">
    <property type="term" value="C:proton-transporting ATP synthase complex"/>
    <property type="evidence" value="ECO:0007669"/>
    <property type="project" value="UniProtKB-KW"/>
</dbReference>
<evidence type="ECO:0000256" key="7">
    <source>
        <dbReference type="ARBA" id="ARBA00022989"/>
    </source>
</evidence>
<evidence type="ECO:0000256" key="8">
    <source>
        <dbReference type="ARBA" id="ARBA00022990"/>
    </source>
</evidence>
<dbReference type="GO" id="GO:0015986">
    <property type="term" value="P:proton motive force-driven ATP synthesis"/>
    <property type="evidence" value="ECO:0007669"/>
    <property type="project" value="InterPro"/>
</dbReference>
<keyword evidence="4 13" id="KW-0138">CF(0)</keyword>
<dbReference type="CTD" id="4509"/>
<evidence type="ECO:0000313" key="15">
    <source>
        <dbReference type="EMBL" id="AGK43594.1"/>
    </source>
</evidence>
<evidence type="ECO:0000256" key="2">
    <source>
        <dbReference type="ARBA" id="ARBA00008892"/>
    </source>
</evidence>
<dbReference type="InterPro" id="IPR039017">
    <property type="entry name" value="ATP8_mammal"/>
</dbReference>
<dbReference type="PANTHER" id="PTHR13722">
    <property type="entry name" value="ATP SYNTHASE PROTEIN 8"/>
    <property type="match status" value="1"/>
</dbReference>
<evidence type="ECO:0000256" key="11">
    <source>
        <dbReference type="ARBA" id="ARBA00023136"/>
    </source>
</evidence>
<sequence>MPQLNISPWPMVILSMVVTLFYITQLKMLGFTFHMMLSPKLTEMQKHKTTWELKWTKIYLPPLTFPQS</sequence>
<feature type="transmembrane region" description="Helical" evidence="14">
    <location>
        <begin position="12"/>
        <end position="37"/>
    </location>
</feature>
<evidence type="ECO:0000256" key="14">
    <source>
        <dbReference type="SAM" id="Phobius"/>
    </source>
</evidence>
<evidence type="ECO:0000256" key="12">
    <source>
        <dbReference type="ARBA" id="ARBA00023310"/>
    </source>
</evidence>
<protein>
    <recommendedName>
        <fullName evidence="13">ATP synthase complex subunit 8</fullName>
    </recommendedName>
</protein>
<name>A0A075BLA6_CALGO</name>
<dbReference type="GO" id="GO:0031966">
    <property type="term" value="C:mitochondrial membrane"/>
    <property type="evidence" value="ECO:0007669"/>
    <property type="project" value="UniProtKB-SubCell"/>
</dbReference>
<evidence type="ECO:0000256" key="3">
    <source>
        <dbReference type="ARBA" id="ARBA00022448"/>
    </source>
</evidence>
<evidence type="ECO:0000256" key="4">
    <source>
        <dbReference type="ARBA" id="ARBA00022547"/>
    </source>
</evidence>
<dbReference type="InterPro" id="IPR001421">
    <property type="entry name" value="ATP8_metazoa"/>
</dbReference>
<reference evidence="15" key="1">
    <citation type="journal article" date="2013" name="Mitochondrion">
        <title>Positive selection along the evolution of primate mitogenomes.</title>
        <authorList>
            <person name="Menezes A.N."/>
            <person name="Viana M.C."/>
            <person name="Furtado C."/>
            <person name="Schrago C.G."/>
            <person name="Seuanez H.N."/>
        </authorList>
    </citation>
    <scope>NUCLEOTIDE SEQUENCE</scope>
</reference>
<keyword evidence="5 13" id="KW-0812">Transmembrane</keyword>
<keyword evidence="3 13" id="KW-0813">Transport</keyword>
<evidence type="ECO:0000256" key="9">
    <source>
        <dbReference type="ARBA" id="ARBA00023065"/>
    </source>
</evidence>
<keyword evidence="7 14" id="KW-1133">Transmembrane helix</keyword>
<organism evidence="15">
    <name type="scientific">Callimico goeldii</name>
    <name type="common">Goeldi's monkey</name>
    <name type="synonym">Midas goeldii</name>
    <dbReference type="NCBI Taxonomy" id="9495"/>
    <lineage>
        <taxon>Eukaryota</taxon>
        <taxon>Metazoa</taxon>
        <taxon>Chordata</taxon>
        <taxon>Craniata</taxon>
        <taxon>Vertebrata</taxon>
        <taxon>Euteleostomi</taxon>
        <taxon>Mammalia</taxon>
        <taxon>Eutheria</taxon>
        <taxon>Euarchontoglires</taxon>
        <taxon>Primates</taxon>
        <taxon>Haplorrhini</taxon>
        <taxon>Platyrrhini</taxon>
        <taxon>Cebidae</taxon>
        <taxon>Callitrichinae</taxon>
        <taxon>Callimico</taxon>
    </lineage>
</organism>
<geneLocation type="mitochondrion" evidence="15"/>
<dbReference type="GeneID" id="20004209"/>
<dbReference type="PANTHER" id="PTHR13722:SF0">
    <property type="entry name" value="ATP SYNTHASE PROTEIN 8"/>
    <property type="match status" value="1"/>
</dbReference>
<accession>A0A075BLA6</accession>
<evidence type="ECO:0000256" key="5">
    <source>
        <dbReference type="ARBA" id="ARBA00022692"/>
    </source>
</evidence>
<dbReference type="RefSeq" id="YP_009050015.1">
    <property type="nucleotide sequence ID" value="NC_024628.1"/>
</dbReference>
<gene>
    <name evidence="15" type="primary">ATP8</name>
</gene>
<dbReference type="AlphaFoldDB" id="A0A075BLA6"/>
<proteinExistence type="inferred from homology"/>
<comment type="similarity">
    <text evidence="2 13">Belongs to the ATPase protein 8 family.</text>
</comment>
<evidence type="ECO:0000256" key="6">
    <source>
        <dbReference type="ARBA" id="ARBA00022781"/>
    </source>
</evidence>
<keyword evidence="6 13" id="KW-0375">Hydrogen ion transport</keyword>
<keyword evidence="11 14" id="KW-0472">Membrane</keyword>
<evidence type="ECO:0000256" key="13">
    <source>
        <dbReference type="RuleBase" id="RU003661"/>
    </source>
</evidence>
<keyword evidence="10 13" id="KW-0496">Mitochondrion</keyword>
<evidence type="ECO:0000256" key="10">
    <source>
        <dbReference type="ARBA" id="ARBA00023128"/>
    </source>
</evidence>
<dbReference type="EMBL" id="KC592391">
    <property type="protein sequence ID" value="AGK43594.1"/>
    <property type="molecule type" value="Genomic_DNA"/>
</dbReference>